<accession>A0A1G2HXX1</accession>
<gene>
    <name evidence="1" type="ORF">A2822_00530</name>
</gene>
<evidence type="ECO:0000313" key="1">
    <source>
        <dbReference type="EMBL" id="OGZ66668.1"/>
    </source>
</evidence>
<evidence type="ECO:0000313" key="2">
    <source>
        <dbReference type="Proteomes" id="UP000178774"/>
    </source>
</evidence>
<proteinExistence type="predicted"/>
<dbReference type="AlphaFoldDB" id="A0A1G2HXX1"/>
<organism evidence="1 2">
    <name type="scientific">Candidatus Staskawiczbacteria bacterium RIFCSPHIGHO2_01_FULL_41_41</name>
    <dbReference type="NCBI Taxonomy" id="1802203"/>
    <lineage>
        <taxon>Bacteria</taxon>
        <taxon>Candidatus Staskawicziibacteriota</taxon>
    </lineage>
</organism>
<comment type="caution">
    <text evidence="1">The sequence shown here is derived from an EMBL/GenBank/DDBJ whole genome shotgun (WGS) entry which is preliminary data.</text>
</comment>
<sequence>MSFFDQIAIRIIKEQELIIGPVAWDEAKKVSGLQMTGLNHTEISVQNGDPKVVINKLVEQYENIFGKASHEVCKEAVQDLIAEMPDDQIPSSLKQRAQ</sequence>
<protein>
    <submittedName>
        <fullName evidence="1">Uncharacterized protein</fullName>
    </submittedName>
</protein>
<name>A0A1G2HXX1_9BACT</name>
<reference evidence="1 2" key="1">
    <citation type="journal article" date="2016" name="Nat. Commun.">
        <title>Thousands of microbial genomes shed light on interconnected biogeochemical processes in an aquifer system.</title>
        <authorList>
            <person name="Anantharaman K."/>
            <person name="Brown C.T."/>
            <person name="Hug L.A."/>
            <person name="Sharon I."/>
            <person name="Castelle C.J."/>
            <person name="Probst A.J."/>
            <person name="Thomas B.C."/>
            <person name="Singh A."/>
            <person name="Wilkins M.J."/>
            <person name="Karaoz U."/>
            <person name="Brodie E.L."/>
            <person name="Williams K.H."/>
            <person name="Hubbard S.S."/>
            <person name="Banfield J.F."/>
        </authorList>
    </citation>
    <scope>NUCLEOTIDE SEQUENCE [LARGE SCALE GENOMIC DNA]</scope>
</reference>
<dbReference type="EMBL" id="MHOP01000002">
    <property type="protein sequence ID" value="OGZ66668.1"/>
    <property type="molecule type" value="Genomic_DNA"/>
</dbReference>
<dbReference type="Proteomes" id="UP000178774">
    <property type="component" value="Unassembled WGS sequence"/>
</dbReference>